<evidence type="ECO:0000256" key="1">
    <source>
        <dbReference type="SAM" id="MobiDB-lite"/>
    </source>
</evidence>
<feature type="region of interest" description="Disordered" evidence="1">
    <location>
        <begin position="298"/>
        <end position="333"/>
    </location>
</feature>
<organism evidence="3 4">
    <name type="scientific">Morella rubra</name>
    <name type="common">Chinese bayberry</name>
    <dbReference type="NCBI Taxonomy" id="262757"/>
    <lineage>
        <taxon>Eukaryota</taxon>
        <taxon>Viridiplantae</taxon>
        <taxon>Streptophyta</taxon>
        <taxon>Embryophyta</taxon>
        <taxon>Tracheophyta</taxon>
        <taxon>Spermatophyta</taxon>
        <taxon>Magnoliopsida</taxon>
        <taxon>eudicotyledons</taxon>
        <taxon>Gunneridae</taxon>
        <taxon>Pentapetalae</taxon>
        <taxon>rosids</taxon>
        <taxon>fabids</taxon>
        <taxon>Fagales</taxon>
        <taxon>Myricaceae</taxon>
        <taxon>Morella</taxon>
    </lineage>
</organism>
<keyword evidence="4" id="KW-1185">Reference proteome</keyword>
<dbReference type="CDD" id="cd06410">
    <property type="entry name" value="PB1_UP2"/>
    <property type="match status" value="1"/>
</dbReference>
<dbReference type="SMART" id="SM00666">
    <property type="entry name" value="PB1"/>
    <property type="match status" value="1"/>
</dbReference>
<gene>
    <name evidence="3" type="ORF">CJ030_MR8G011174</name>
</gene>
<dbReference type="Gene3D" id="3.10.20.90">
    <property type="entry name" value="Phosphatidylinositol 3-kinase Catalytic Subunit, Chain A, domain 1"/>
    <property type="match status" value="1"/>
</dbReference>
<feature type="compositionally biased region" description="Basic and acidic residues" evidence="1">
    <location>
        <begin position="849"/>
        <end position="859"/>
    </location>
</feature>
<dbReference type="InterPro" id="IPR000270">
    <property type="entry name" value="PB1_dom"/>
</dbReference>
<name>A0A6A1UTF1_9ROSI</name>
<feature type="compositionally biased region" description="Basic and acidic residues" evidence="1">
    <location>
        <begin position="460"/>
        <end position="479"/>
    </location>
</feature>
<dbReference type="FunFam" id="3.10.20.90:FF:000058">
    <property type="entry name" value="Octicosapeptide/phox/Bem1p domain kinase superfamily protein"/>
    <property type="match status" value="1"/>
</dbReference>
<dbReference type="AlphaFoldDB" id="A0A6A1UTF1"/>
<feature type="region of interest" description="Disordered" evidence="1">
    <location>
        <begin position="824"/>
        <end position="859"/>
    </location>
</feature>
<proteinExistence type="predicted"/>
<comment type="caution">
    <text evidence="3">The sequence shown here is derived from an EMBL/GenBank/DDBJ whole genome shotgun (WGS) entry which is preliminary data.</text>
</comment>
<evidence type="ECO:0000313" key="4">
    <source>
        <dbReference type="Proteomes" id="UP000516437"/>
    </source>
</evidence>
<dbReference type="Pfam" id="PF00564">
    <property type="entry name" value="PB1"/>
    <property type="match status" value="1"/>
</dbReference>
<evidence type="ECO:0000259" key="2">
    <source>
        <dbReference type="SMART" id="SM00666"/>
    </source>
</evidence>
<feature type="compositionally biased region" description="Acidic residues" evidence="1">
    <location>
        <begin position="838"/>
        <end position="848"/>
    </location>
</feature>
<dbReference type="InterPro" id="IPR053198">
    <property type="entry name" value="Gynoecium_Dev_Regulator"/>
</dbReference>
<dbReference type="SUPFAM" id="SSF54277">
    <property type="entry name" value="CAD &amp; PB1 domains"/>
    <property type="match status" value="1"/>
</dbReference>
<feature type="domain" description="PB1" evidence="2">
    <location>
        <begin position="181"/>
        <end position="268"/>
    </location>
</feature>
<dbReference type="PANTHER" id="PTHR31066:SF97">
    <property type="entry name" value="OS03G0401100 PROTEIN"/>
    <property type="match status" value="1"/>
</dbReference>
<feature type="region of interest" description="Disordered" evidence="1">
    <location>
        <begin position="460"/>
        <end position="486"/>
    </location>
</feature>
<dbReference type="Proteomes" id="UP000516437">
    <property type="component" value="Chromosome 8"/>
</dbReference>
<accession>A0A6A1UTF1</accession>
<protein>
    <recommendedName>
        <fullName evidence="2">PB1 domain-containing protein</fullName>
    </recommendedName>
</protein>
<feature type="compositionally biased region" description="Polar residues" evidence="1">
    <location>
        <begin position="319"/>
        <end position="333"/>
    </location>
</feature>
<feature type="compositionally biased region" description="Low complexity" evidence="1">
    <location>
        <begin position="306"/>
        <end position="318"/>
    </location>
</feature>
<dbReference type="OrthoDB" id="4062651at2759"/>
<sequence length="890" mass="98671">MTSEAPSTSGQQFYKDTVYVLSRDRAAAEIDVNNICSQTGEEFSFNFLRDRASVRRLPLISELEQHQPNRVGINFKNQQLVYEDLSGLPGLQRIDSESSSEFSEYVPGAGYGAQAENQTCADNVNKHHFDYGVIGQVPFKYAEVVEPSGSYYPHGMDFSEGSLSGKMKVLCSFGGRILPRPSDGKLRYAGGETRIISIRKNVIWEELMKKTSAICGQPHTIKYQLPGEDLDALISVCSDEDLHHMIEEYQELERIEGSQRPRIFLVSSNEHESPCSSEGRAAQPIDVDCQYVAAINGTVDPSPRKSSSGQSLTSQTSQFGNTSDCSPTFQRDSPTTAYALENKDYGPSASNLVGRFSKPASQYLAALQIPSKSFNQSPPVSPGQHCAPKNSHVQAYVDPPCVDGNKSSNPFEMEIVPGDSPSYVESSYYLDGLRNYNNLPRGLPLMNYHLPNEFLAETGQDSKSHDRNFHQRSLSRDFLHSPSRGQNEMNYERQMLEDRPFPEDPMGLWSEFNDTNISHRKIMHALSDSQIQEHCERFNFNFLLSSSSAEREKPPSLGILNSPLHWEDRVFEKHKLPEYENRLTLVTNEDCKGNFELGQDMFNWSDRNFCDPAQQPSEGNVESTSNDNCTELKNFPDLNYLPTICLSSQEVQNLKGEILVSPLLSFECSVDGMRKHPHGSQLDAAIPKFSNESQASDNAKPCALTEALSYQAVSGGYPALLPQGLDDQGSMGPSCKSTTSTVPRMEAPLHNTGALNYPEHKDEIVELSRQSYDRVKSGDIIGVQLQSSDSHPDNNKLESLVIEDVTDCPPPGIPLSLEVVPRVEDEATDDSASPTYTEAEDGTLESECEGVKGDGRDRDDSITDAAIAEIEADIYGLQGLFHGENGCNWL</sequence>
<reference evidence="3 4" key="1">
    <citation type="journal article" date="2019" name="Plant Biotechnol. J.">
        <title>The red bayberry genome and genetic basis of sex determination.</title>
        <authorList>
            <person name="Jia H.M."/>
            <person name="Jia H.J."/>
            <person name="Cai Q.L."/>
            <person name="Wang Y."/>
            <person name="Zhao H.B."/>
            <person name="Yang W.F."/>
            <person name="Wang G.Y."/>
            <person name="Li Y.H."/>
            <person name="Zhan D.L."/>
            <person name="Shen Y.T."/>
            <person name="Niu Q.F."/>
            <person name="Chang L."/>
            <person name="Qiu J."/>
            <person name="Zhao L."/>
            <person name="Xie H.B."/>
            <person name="Fu W.Y."/>
            <person name="Jin J."/>
            <person name="Li X.W."/>
            <person name="Jiao Y."/>
            <person name="Zhou C.C."/>
            <person name="Tu T."/>
            <person name="Chai C.Y."/>
            <person name="Gao J.L."/>
            <person name="Fan L.J."/>
            <person name="van de Weg E."/>
            <person name="Wang J.Y."/>
            <person name="Gao Z.S."/>
        </authorList>
    </citation>
    <scope>NUCLEOTIDE SEQUENCE [LARGE SCALE GENOMIC DNA]</scope>
    <source>
        <tissue evidence="3">Leaves</tissue>
    </source>
</reference>
<dbReference type="PANTHER" id="PTHR31066">
    <property type="entry name" value="OS05G0427100 PROTEIN-RELATED"/>
    <property type="match status" value="1"/>
</dbReference>
<evidence type="ECO:0000313" key="3">
    <source>
        <dbReference type="EMBL" id="KAB1203764.1"/>
    </source>
</evidence>
<dbReference type="EMBL" id="RXIC02000026">
    <property type="protein sequence ID" value="KAB1203764.1"/>
    <property type="molecule type" value="Genomic_DNA"/>
</dbReference>